<reference evidence="2 3" key="1">
    <citation type="journal article" date="2016" name="BMC Genomics">
        <title>Comparative genomics reveals Cyclospora cayetanensis possesses coccidia-like metabolism and invasion components but unique surface antigens.</title>
        <authorList>
            <person name="Liu S."/>
            <person name="Wang L."/>
            <person name="Zheng H."/>
            <person name="Xu Z."/>
            <person name="Roellig D.M."/>
            <person name="Li N."/>
            <person name="Frace M.A."/>
            <person name="Tang K."/>
            <person name="Arrowood M.J."/>
            <person name="Moss D.M."/>
            <person name="Zhang L."/>
            <person name="Feng Y."/>
            <person name="Xiao L."/>
        </authorList>
    </citation>
    <scope>NUCLEOTIDE SEQUENCE [LARGE SCALE GENOMIC DNA]</scope>
    <source>
        <strain evidence="2 3">CHN_HEN01</strain>
    </source>
</reference>
<feature type="compositionally biased region" description="Gly residues" evidence="1">
    <location>
        <begin position="375"/>
        <end position="384"/>
    </location>
</feature>
<proteinExistence type="predicted"/>
<evidence type="ECO:0000313" key="2">
    <source>
        <dbReference type="EMBL" id="OEH80609.1"/>
    </source>
</evidence>
<keyword evidence="3" id="KW-1185">Reference proteome</keyword>
<organism evidence="2 3">
    <name type="scientific">Cyclospora cayetanensis</name>
    <dbReference type="NCBI Taxonomy" id="88456"/>
    <lineage>
        <taxon>Eukaryota</taxon>
        <taxon>Sar</taxon>
        <taxon>Alveolata</taxon>
        <taxon>Apicomplexa</taxon>
        <taxon>Conoidasida</taxon>
        <taxon>Coccidia</taxon>
        <taxon>Eucoccidiorida</taxon>
        <taxon>Eimeriorina</taxon>
        <taxon>Eimeriidae</taxon>
        <taxon>Cyclospora</taxon>
    </lineage>
</organism>
<dbReference type="AlphaFoldDB" id="A0A1D3DAY0"/>
<accession>A0A1D3DAY0</accession>
<dbReference type="PROSITE" id="PS51257">
    <property type="entry name" value="PROKAR_LIPOPROTEIN"/>
    <property type="match status" value="1"/>
</dbReference>
<dbReference type="InParanoid" id="A0A1D3DAY0"/>
<sequence>MRERRRDWRANPGGLLASSCYERRHVLAIGWSISTALWCGDSLQRFQSFVCVKPETHGKMRLLVASMVLGTNPSPQCQQEWAVAAASLPEPPNLGSPVLFSFLGENYRQHEWVRLKSHGSKDWIAQIIAFVPPQKDHLTAADRSAAAAEAGGKIVCRWAWDPVDLRQECCPDLPLDVYSQFELVPALNFFDLNPIASIKGKVVVETLQQWLRRRAFPLNSSSNSSGKNGSQDELEGKGSDDEEAVPLVLFYRHAFDVDCGFDPQIPADTFRFKRIKTQQQEAPSGTAASELLTPSTAFRKRSTARNPDARLFFCIKCKHTYGPPDDVGPPAWKPGPDQRRLLEQYLQQKLLPSSSSSGERAVYALLQREIEQETAGGGGAGGPHKGASASSCAEGPIQMDSPDCLPYLYKTYPSQEDISICCWRCTRRERKREAIQDAAAASTTAAAKSVKGGSSKAAVTGVSEHKRHVKSTSCERNTYLFMMLTERSCT</sequence>
<dbReference type="Proteomes" id="UP000095192">
    <property type="component" value="Unassembled WGS sequence"/>
</dbReference>
<evidence type="ECO:0000313" key="3">
    <source>
        <dbReference type="Proteomes" id="UP000095192"/>
    </source>
</evidence>
<comment type="caution">
    <text evidence="2">The sequence shown here is derived from an EMBL/GenBank/DDBJ whole genome shotgun (WGS) entry which is preliminary data.</text>
</comment>
<gene>
    <name evidence="2" type="ORF">cyc_08578</name>
</gene>
<dbReference type="EMBL" id="JROU02000030">
    <property type="protein sequence ID" value="OEH80609.1"/>
    <property type="molecule type" value="Genomic_DNA"/>
</dbReference>
<protein>
    <submittedName>
        <fullName evidence="2">Transcription factor s-II central domain-containing protein</fullName>
    </submittedName>
</protein>
<dbReference type="VEuPathDB" id="ToxoDB:cyc_08578"/>
<name>A0A1D3DAY0_9EIME</name>
<feature type="region of interest" description="Disordered" evidence="1">
    <location>
        <begin position="374"/>
        <end position="394"/>
    </location>
</feature>
<dbReference type="VEuPathDB" id="ToxoDB:LOC34624262"/>
<evidence type="ECO:0000256" key="1">
    <source>
        <dbReference type="SAM" id="MobiDB-lite"/>
    </source>
</evidence>